<dbReference type="Proteomes" id="UP000187406">
    <property type="component" value="Unassembled WGS sequence"/>
</dbReference>
<sequence length="133" mass="15500">MITQTNLAFSNMTGLYADCSSFYNLVRSYILHCSQLSATDKELQENKKYLSSLEACVLETRKYLNMLEEVLGQTRKKVTDLEAEKLLRVEAFVDQDAKLRGFVVEAKETWNFLKGILHVERQQFLLWIRLKLS</sequence>
<proteinExistence type="predicted"/>
<reference evidence="2" key="1">
    <citation type="submission" date="2016-04" db="EMBL/GenBank/DDBJ databases">
        <title>Cephalotus genome sequencing.</title>
        <authorList>
            <person name="Fukushima K."/>
            <person name="Hasebe M."/>
            <person name="Fang X."/>
        </authorList>
    </citation>
    <scope>NUCLEOTIDE SEQUENCE [LARGE SCALE GENOMIC DNA]</scope>
    <source>
        <strain evidence="2">cv. St1</strain>
    </source>
</reference>
<evidence type="ECO:0000313" key="1">
    <source>
        <dbReference type="EMBL" id="GAV82827.1"/>
    </source>
</evidence>
<dbReference type="EMBL" id="BDDD01002726">
    <property type="protein sequence ID" value="GAV82827.1"/>
    <property type="molecule type" value="Genomic_DNA"/>
</dbReference>
<accession>A0A1Q3CRH5</accession>
<organism evidence="1 2">
    <name type="scientific">Cephalotus follicularis</name>
    <name type="common">Albany pitcher plant</name>
    <dbReference type="NCBI Taxonomy" id="3775"/>
    <lineage>
        <taxon>Eukaryota</taxon>
        <taxon>Viridiplantae</taxon>
        <taxon>Streptophyta</taxon>
        <taxon>Embryophyta</taxon>
        <taxon>Tracheophyta</taxon>
        <taxon>Spermatophyta</taxon>
        <taxon>Magnoliopsida</taxon>
        <taxon>eudicotyledons</taxon>
        <taxon>Gunneridae</taxon>
        <taxon>Pentapetalae</taxon>
        <taxon>rosids</taxon>
        <taxon>fabids</taxon>
        <taxon>Oxalidales</taxon>
        <taxon>Cephalotaceae</taxon>
        <taxon>Cephalotus</taxon>
    </lineage>
</organism>
<dbReference type="InParanoid" id="A0A1Q3CRH5"/>
<keyword evidence="2" id="KW-1185">Reference proteome</keyword>
<evidence type="ECO:0000313" key="2">
    <source>
        <dbReference type="Proteomes" id="UP000187406"/>
    </source>
</evidence>
<protein>
    <submittedName>
        <fullName evidence="1">Uncharacterized protein</fullName>
    </submittedName>
</protein>
<gene>
    <name evidence="1" type="ORF">CFOL_v3_26278</name>
</gene>
<dbReference type="OrthoDB" id="1837102at2759"/>
<comment type="caution">
    <text evidence="1">The sequence shown here is derived from an EMBL/GenBank/DDBJ whole genome shotgun (WGS) entry which is preliminary data.</text>
</comment>
<name>A0A1Q3CRH5_CEPFO</name>
<dbReference type="AlphaFoldDB" id="A0A1Q3CRH5"/>